<reference evidence="2" key="1">
    <citation type="submission" date="2016-06" db="EMBL/GenBank/DDBJ databases">
        <title>NZP2037 Pacbio-Illumina hybrid assembly.</title>
        <authorList>
            <person name="Ramsay J.P."/>
        </authorList>
    </citation>
    <scope>NUCLEOTIDE SEQUENCE [LARGE SCALE GENOMIC DNA]</scope>
    <source>
        <strain evidence="2">R7ANS::ICEMlSym2042</strain>
    </source>
</reference>
<dbReference type="InterPro" id="IPR032710">
    <property type="entry name" value="NTF2-like_dom_sf"/>
</dbReference>
<dbReference type="OrthoDB" id="5817554at2"/>
<dbReference type="AlphaFoldDB" id="A0A1A5I7V3"/>
<dbReference type="GeneID" id="66681144"/>
<sequence length="161" mass="18715">MTFDKNPFPSGDADRHALWEMLVRRDIDAFIGQDWPMVEHDFIVDSFFGMHAHFLANADAWRLQFPRLEIYRDEWLRQAKETAATKFAEPLREALFRVTNLRDIDVDGDRAVLHKKFDGSVAKADGSVDRLKWQTLYFCRKVEGSWKIAGFVGYMPYPLGA</sequence>
<dbReference type="Gene3D" id="3.10.450.50">
    <property type="match status" value="1"/>
</dbReference>
<accession>A0A1A5I7V3</accession>
<evidence type="ECO:0000313" key="2">
    <source>
        <dbReference type="Proteomes" id="UP000093748"/>
    </source>
</evidence>
<name>A0A1A5I7V3_RHILI</name>
<comment type="caution">
    <text evidence="1">The sequence shown here is derived from an EMBL/GenBank/DDBJ whole genome shotgun (WGS) entry which is preliminary data.</text>
</comment>
<dbReference type="EMBL" id="LZTJ01000001">
    <property type="protein sequence ID" value="OBP83960.1"/>
    <property type="molecule type" value="Genomic_DNA"/>
</dbReference>
<gene>
    <name evidence="1" type="ORF">BAE39_04780</name>
</gene>
<evidence type="ECO:0008006" key="3">
    <source>
        <dbReference type="Google" id="ProtNLM"/>
    </source>
</evidence>
<evidence type="ECO:0000313" key="1">
    <source>
        <dbReference type="EMBL" id="OBP83960.1"/>
    </source>
</evidence>
<proteinExistence type="predicted"/>
<organism evidence="1 2">
    <name type="scientific">Rhizobium loti</name>
    <name type="common">Mesorhizobium loti</name>
    <dbReference type="NCBI Taxonomy" id="381"/>
    <lineage>
        <taxon>Bacteria</taxon>
        <taxon>Pseudomonadati</taxon>
        <taxon>Pseudomonadota</taxon>
        <taxon>Alphaproteobacteria</taxon>
        <taxon>Hyphomicrobiales</taxon>
        <taxon>Phyllobacteriaceae</taxon>
        <taxon>Mesorhizobium</taxon>
    </lineage>
</organism>
<dbReference type="Proteomes" id="UP000093748">
    <property type="component" value="Unassembled WGS sequence"/>
</dbReference>
<dbReference type="SUPFAM" id="SSF54427">
    <property type="entry name" value="NTF2-like"/>
    <property type="match status" value="1"/>
</dbReference>
<protein>
    <recommendedName>
        <fullName evidence="3">SnoaL-like domain-containing protein</fullName>
    </recommendedName>
</protein>
<dbReference type="RefSeq" id="WP_032933898.1">
    <property type="nucleotide sequence ID" value="NZ_LZTH01000034.1"/>
</dbReference>